<evidence type="ECO:0000256" key="4">
    <source>
        <dbReference type="ARBA" id="ARBA00022679"/>
    </source>
</evidence>
<dbReference type="InterPro" id="IPR014777">
    <property type="entry name" value="4pyrrole_Mease_sub1"/>
</dbReference>
<dbReference type="InterPro" id="IPR000878">
    <property type="entry name" value="4pyrrol_Mease"/>
</dbReference>
<feature type="domain" description="Tetrapyrrole methylase" evidence="7">
    <location>
        <begin position="4"/>
        <end position="205"/>
    </location>
</feature>
<dbReference type="RefSeq" id="WP_095958910.1">
    <property type="nucleotide sequence ID" value="NZ_CP022203.1"/>
</dbReference>
<dbReference type="InterPro" id="IPR008189">
    <property type="entry name" value="rRNA_ssu_MeTfrase_I"/>
</dbReference>
<proteinExistence type="inferred from homology"/>
<comment type="function">
    <text evidence="6">Catalyzes the 2'-O-methylation of the ribose of cytidine 1402 (C1402) in 16S rRNA.</text>
</comment>
<evidence type="ECO:0000313" key="8">
    <source>
        <dbReference type="EMBL" id="ATB47875.1"/>
    </source>
</evidence>
<dbReference type="FunFam" id="3.30.950.10:FF:000002">
    <property type="entry name" value="Ribosomal RNA small subunit methyltransferase I"/>
    <property type="match status" value="1"/>
</dbReference>
<dbReference type="SUPFAM" id="SSF53790">
    <property type="entry name" value="Tetrapyrrole methylase"/>
    <property type="match status" value="1"/>
</dbReference>
<sequence>MAGTLYLVATPIGNLGDVTSRALETLRSVRFIACEDTRHSRVLLDHFGIGGKDLVSLPAFAEGQRAGRILDRMGEGEDCALVTDAGSPAISDPGEKLVAEALERGFTVVPVPGPTALVAALSASGLPTGRFHFLGFLPRKGAERRAMLEEVAQLSATLVLYESPRRLSETLPDLLDAWGNRRACVARELTKLHEEFARGTLSELAERYAAEAARGEVVVLVEGRTGETRWSEEELRKALEEGLSRGEKLKALSTELARRAGWAGQDVYRLGLSLKR</sequence>
<dbReference type="OrthoDB" id="9809084at2"/>
<dbReference type="PANTHER" id="PTHR46111:SF1">
    <property type="entry name" value="RIBOSOMAL RNA SMALL SUBUNIT METHYLTRANSFERASE I"/>
    <property type="match status" value="1"/>
</dbReference>
<keyword evidence="3 6" id="KW-0489">Methyltransferase</keyword>
<evidence type="ECO:0000313" key="9">
    <source>
        <dbReference type="Proteomes" id="UP000217343"/>
    </source>
</evidence>
<dbReference type="HAMAP" id="MF_01877">
    <property type="entry name" value="16SrRNA_methyltr_I"/>
    <property type="match status" value="1"/>
</dbReference>
<evidence type="ECO:0000256" key="3">
    <source>
        <dbReference type="ARBA" id="ARBA00022603"/>
    </source>
</evidence>
<keyword evidence="2 6" id="KW-0698">rRNA processing</keyword>
<evidence type="ECO:0000256" key="2">
    <source>
        <dbReference type="ARBA" id="ARBA00022552"/>
    </source>
</evidence>
<keyword evidence="1 6" id="KW-0963">Cytoplasm</keyword>
<dbReference type="InterPro" id="IPR014776">
    <property type="entry name" value="4pyrrole_Mease_sub2"/>
</dbReference>
<protein>
    <recommendedName>
        <fullName evidence="6">Ribosomal RNA small subunit methyltransferase I</fullName>
        <ecNumber evidence="6">2.1.1.198</ecNumber>
    </recommendedName>
    <alternativeName>
        <fullName evidence="6">16S rRNA 2'-O-ribose C1402 methyltransferase</fullName>
    </alternativeName>
    <alternativeName>
        <fullName evidence="6">rRNA (cytidine-2'-O-)-methyltransferase RsmI</fullName>
    </alternativeName>
</protein>
<evidence type="ECO:0000256" key="6">
    <source>
        <dbReference type="HAMAP-Rule" id="MF_01877"/>
    </source>
</evidence>
<dbReference type="EC" id="2.1.1.198" evidence="6"/>
<keyword evidence="4 6" id="KW-0808">Transferase</keyword>
<dbReference type="CDD" id="cd11648">
    <property type="entry name" value="RsmI"/>
    <property type="match status" value="1"/>
</dbReference>
<reference evidence="8 9" key="1">
    <citation type="submission" date="2017-06" db="EMBL/GenBank/DDBJ databases">
        <title>Sequencing and comparative analysis of myxobacterial genomes.</title>
        <authorList>
            <person name="Rupp O."/>
            <person name="Goesmann A."/>
            <person name="Sogaard-Andersen L."/>
        </authorList>
    </citation>
    <scope>NUCLEOTIDE SEQUENCE [LARGE SCALE GENOMIC DNA]</scope>
    <source>
        <strain evidence="8 9">DSM 14697</strain>
    </source>
</reference>
<dbReference type="PIRSF" id="PIRSF005917">
    <property type="entry name" value="MTase_YraL"/>
    <property type="match status" value="1"/>
</dbReference>
<dbReference type="InterPro" id="IPR035996">
    <property type="entry name" value="4pyrrol_Methylase_sf"/>
</dbReference>
<comment type="subcellular location">
    <subcellularLocation>
        <location evidence="6">Cytoplasm</location>
    </subcellularLocation>
</comment>
<keyword evidence="5 6" id="KW-0949">S-adenosyl-L-methionine</keyword>
<comment type="similarity">
    <text evidence="6">Belongs to the methyltransferase superfamily. RsmI family.</text>
</comment>
<dbReference type="EMBL" id="CP022203">
    <property type="protein sequence ID" value="ATB47875.1"/>
    <property type="molecule type" value="Genomic_DNA"/>
</dbReference>
<dbReference type="Gene3D" id="3.40.1010.10">
    <property type="entry name" value="Cobalt-precorrin-4 Transmethylase, Domain 1"/>
    <property type="match status" value="1"/>
</dbReference>
<keyword evidence="9" id="KW-1185">Reference proteome</keyword>
<dbReference type="GO" id="GO:0070677">
    <property type="term" value="F:rRNA (cytosine-2'-O-)-methyltransferase activity"/>
    <property type="evidence" value="ECO:0007669"/>
    <property type="project" value="UniProtKB-UniRule"/>
</dbReference>
<organism evidence="8 9">
    <name type="scientific">Corallococcus macrosporus DSM 14697</name>
    <dbReference type="NCBI Taxonomy" id="1189310"/>
    <lineage>
        <taxon>Bacteria</taxon>
        <taxon>Pseudomonadati</taxon>
        <taxon>Myxococcota</taxon>
        <taxon>Myxococcia</taxon>
        <taxon>Myxococcales</taxon>
        <taxon>Cystobacterineae</taxon>
        <taxon>Myxococcaceae</taxon>
        <taxon>Corallococcus</taxon>
    </lineage>
</organism>
<dbReference type="GO" id="GO:0005737">
    <property type="term" value="C:cytoplasm"/>
    <property type="evidence" value="ECO:0007669"/>
    <property type="project" value="UniProtKB-SubCell"/>
</dbReference>
<gene>
    <name evidence="6" type="primary">rsmI</name>
    <name evidence="8" type="ORF">MYMAC_003494</name>
</gene>
<accession>A0A250JVJ8</accession>
<comment type="catalytic activity">
    <reaction evidence="6">
        <text>cytidine(1402) in 16S rRNA + S-adenosyl-L-methionine = 2'-O-methylcytidine(1402) in 16S rRNA + S-adenosyl-L-homocysteine + H(+)</text>
        <dbReference type="Rhea" id="RHEA:42924"/>
        <dbReference type="Rhea" id="RHEA-COMP:10285"/>
        <dbReference type="Rhea" id="RHEA-COMP:10286"/>
        <dbReference type="ChEBI" id="CHEBI:15378"/>
        <dbReference type="ChEBI" id="CHEBI:57856"/>
        <dbReference type="ChEBI" id="CHEBI:59789"/>
        <dbReference type="ChEBI" id="CHEBI:74495"/>
        <dbReference type="ChEBI" id="CHEBI:82748"/>
        <dbReference type="EC" id="2.1.1.198"/>
    </reaction>
</comment>
<evidence type="ECO:0000256" key="1">
    <source>
        <dbReference type="ARBA" id="ARBA00022490"/>
    </source>
</evidence>
<dbReference type="Gene3D" id="3.30.950.10">
    <property type="entry name" value="Methyltransferase, Cobalt-precorrin-4 Transmethylase, Domain 2"/>
    <property type="match status" value="1"/>
</dbReference>
<evidence type="ECO:0000256" key="5">
    <source>
        <dbReference type="ARBA" id="ARBA00022691"/>
    </source>
</evidence>
<dbReference type="NCBIfam" id="TIGR00096">
    <property type="entry name" value="16S rRNA (cytidine(1402)-2'-O)-methyltransferase"/>
    <property type="match status" value="1"/>
</dbReference>
<name>A0A250JVJ8_9BACT</name>
<evidence type="ECO:0000259" key="7">
    <source>
        <dbReference type="Pfam" id="PF00590"/>
    </source>
</evidence>
<dbReference type="Proteomes" id="UP000217343">
    <property type="component" value="Chromosome"/>
</dbReference>
<dbReference type="KEGG" id="mmas:MYMAC_003494"/>
<dbReference type="Pfam" id="PF00590">
    <property type="entry name" value="TP_methylase"/>
    <property type="match status" value="1"/>
</dbReference>
<dbReference type="PANTHER" id="PTHR46111">
    <property type="entry name" value="RIBOSOMAL RNA SMALL SUBUNIT METHYLTRANSFERASE I"/>
    <property type="match status" value="1"/>
</dbReference>
<dbReference type="AlphaFoldDB" id="A0A250JVJ8"/>